<sequence length="48" mass="5889">MLPSFLYMNNQKELQYLNNQSLIYLKKNHLQMVKICQNNDDQHKLKQH</sequence>
<evidence type="ECO:0000313" key="2">
    <source>
        <dbReference type="Proteomes" id="UP000580250"/>
    </source>
</evidence>
<gene>
    <name evidence="1" type="ORF">MENT_LOCUS48862</name>
</gene>
<dbReference type="AlphaFoldDB" id="A0A6V7X8T1"/>
<protein>
    <submittedName>
        <fullName evidence="1">Uncharacterized protein</fullName>
    </submittedName>
</protein>
<name>A0A6V7X8T1_MELEN</name>
<organism evidence="1 2">
    <name type="scientific">Meloidogyne enterolobii</name>
    <name type="common">Root-knot nematode worm</name>
    <name type="synonym">Meloidogyne mayaguensis</name>
    <dbReference type="NCBI Taxonomy" id="390850"/>
    <lineage>
        <taxon>Eukaryota</taxon>
        <taxon>Metazoa</taxon>
        <taxon>Ecdysozoa</taxon>
        <taxon>Nematoda</taxon>
        <taxon>Chromadorea</taxon>
        <taxon>Rhabditida</taxon>
        <taxon>Tylenchina</taxon>
        <taxon>Tylenchomorpha</taxon>
        <taxon>Tylenchoidea</taxon>
        <taxon>Meloidogynidae</taxon>
        <taxon>Meloidogyninae</taxon>
        <taxon>Meloidogyne</taxon>
    </lineage>
</organism>
<reference evidence="1 2" key="1">
    <citation type="submission" date="2020-08" db="EMBL/GenBank/DDBJ databases">
        <authorList>
            <person name="Koutsovoulos G."/>
            <person name="Danchin GJ E."/>
        </authorList>
    </citation>
    <scope>NUCLEOTIDE SEQUENCE [LARGE SCALE GENOMIC DNA]</scope>
</reference>
<dbReference type="Proteomes" id="UP000580250">
    <property type="component" value="Unassembled WGS sequence"/>
</dbReference>
<proteinExistence type="predicted"/>
<accession>A0A6V7X8T1</accession>
<dbReference type="EMBL" id="CAJEWN010001241">
    <property type="protein sequence ID" value="CAD2195750.1"/>
    <property type="molecule type" value="Genomic_DNA"/>
</dbReference>
<comment type="caution">
    <text evidence="1">The sequence shown here is derived from an EMBL/GenBank/DDBJ whole genome shotgun (WGS) entry which is preliminary data.</text>
</comment>
<evidence type="ECO:0000313" key="1">
    <source>
        <dbReference type="EMBL" id="CAD2195750.1"/>
    </source>
</evidence>